<keyword evidence="5 9" id="KW-0547">Nucleotide-binding</keyword>
<dbReference type="GO" id="GO:0004430">
    <property type="term" value="F:1-phosphatidylinositol 4-kinase activity"/>
    <property type="evidence" value="ECO:0007669"/>
    <property type="project" value="UniProtKB-UniRule"/>
</dbReference>
<dbReference type="PANTHER" id="PTHR12865:SF1">
    <property type="entry name" value="PHOSPHATIDYLINOSITOL 4-KINASE TYPE 2"/>
    <property type="match status" value="1"/>
</dbReference>
<comment type="subcellular location">
    <subcellularLocation>
        <location evidence="1">Cell membrane</location>
    </subcellularLocation>
    <subcellularLocation>
        <location evidence="9">Membrane</location>
        <topology evidence="9">Peripheral membrane protein</topology>
    </subcellularLocation>
</comment>
<proteinExistence type="inferred from homology"/>
<dbReference type="PROSITE" id="PS50290">
    <property type="entry name" value="PI3_4_KINASE_3"/>
    <property type="match status" value="1"/>
</dbReference>
<evidence type="ECO:0000256" key="8">
    <source>
        <dbReference type="ARBA" id="ARBA00023136"/>
    </source>
</evidence>
<evidence type="ECO:0000256" key="7">
    <source>
        <dbReference type="ARBA" id="ARBA00022840"/>
    </source>
</evidence>
<comment type="similarity">
    <text evidence="2 9">Belongs to the PI3/PI4-kinase family. Type II PI4K subfamily.</text>
</comment>
<protein>
    <recommendedName>
        <fullName evidence="9">Phosphatidylinositol 4-kinase type 2</fullName>
        <ecNumber evidence="9">2.7.1.67</ecNumber>
    </recommendedName>
</protein>
<dbReference type="GO" id="GO:0005886">
    <property type="term" value="C:plasma membrane"/>
    <property type="evidence" value="ECO:0007669"/>
    <property type="project" value="UniProtKB-SubCell"/>
</dbReference>
<evidence type="ECO:0000256" key="9">
    <source>
        <dbReference type="RuleBase" id="RU367084"/>
    </source>
</evidence>
<dbReference type="InterPro" id="IPR039756">
    <property type="entry name" value="Lsb6/PI4K2"/>
</dbReference>
<feature type="region of interest" description="Disordered" evidence="10">
    <location>
        <begin position="97"/>
        <end position="116"/>
    </location>
</feature>
<dbReference type="Pfam" id="PF00454">
    <property type="entry name" value="PI3_PI4_kinase"/>
    <property type="match status" value="1"/>
</dbReference>
<feature type="region of interest" description="Disordered" evidence="10">
    <location>
        <begin position="504"/>
        <end position="582"/>
    </location>
</feature>
<gene>
    <name evidence="11" type="ORF">CTOB1V02_LOCUS7280</name>
</gene>
<dbReference type="GO" id="GO:0005524">
    <property type="term" value="F:ATP binding"/>
    <property type="evidence" value="ECO:0007669"/>
    <property type="project" value="UniProtKB-UniRule"/>
</dbReference>
<feature type="region of interest" description="Disordered" evidence="10">
    <location>
        <begin position="59"/>
        <end position="78"/>
    </location>
</feature>
<keyword evidence="6 9" id="KW-0418">Kinase</keyword>
<evidence type="ECO:0000256" key="4">
    <source>
        <dbReference type="ARBA" id="ARBA00022679"/>
    </source>
</evidence>
<keyword evidence="4 9" id="KW-0808">Transferase</keyword>
<feature type="compositionally biased region" description="Polar residues" evidence="10">
    <location>
        <begin position="27"/>
        <end position="50"/>
    </location>
</feature>
<keyword evidence="7 9" id="KW-0067">ATP-binding</keyword>
<dbReference type="GO" id="GO:0007030">
    <property type="term" value="P:Golgi organization"/>
    <property type="evidence" value="ECO:0007669"/>
    <property type="project" value="TreeGrafter"/>
</dbReference>
<reference evidence="11" key="1">
    <citation type="submission" date="2020-11" db="EMBL/GenBank/DDBJ databases">
        <authorList>
            <person name="Tran Van P."/>
        </authorList>
    </citation>
    <scope>NUCLEOTIDE SEQUENCE</scope>
</reference>
<dbReference type="AlphaFoldDB" id="A0A7R8WHF7"/>
<dbReference type="EC" id="2.7.1.67" evidence="9"/>
<keyword evidence="3" id="KW-1003">Cell membrane</keyword>
<evidence type="ECO:0000256" key="1">
    <source>
        <dbReference type="ARBA" id="ARBA00004236"/>
    </source>
</evidence>
<evidence type="ECO:0000256" key="6">
    <source>
        <dbReference type="ARBA" id="ARBA00022777"/>
    </source>
</evidence>
<dbReference type="GO" id="GO:0007032">
    <property type="term" value="P:endosome organization"/>
    <property type="evidence" value="ECO:0007669"/>
    <property type="project" value="TreeGrafter"/>
</dbReference>
<feature type="compositionally biased region" description="Polar residues" evidence="10">
    <location>
        <begin position="505"/>
        <end position="528"/>
    </location>
</feature>
<dbReference type="GO" id="GO:0005802">
    <property type="term" value="C:trans-Golgi network"/>
    <property type="evidence" value="ECO:0007669"/>
    <property type="project" value="TreeGrafter"/>
</dbReference>
<feature type="compositionally biased region" description="Polar residues" evidence="10">
    <location>
        <begin position="156"/>
        <end position="168"/>
    </location>
</feature>
<evidence type="ECO:0000256" key="5">
    <source>
        <dbReference type="ARBA" id="ARBA00022741"/>
    </source>
</evidence>
<organism evidence="11">
    <name type="scientific">Cyprideis torosa</name>
    <dbReference type="NCBI Taxonomy" id="163714"/>
    <lineage>
        <taxon>Eukaryota</taxon>
        <taxon>Metazoa</taxon>
        <taxon>Ecdysozoa</taxon>
        <taxon>Arthropoda</taxon>
        <taxon>Crustacea</taxon>
        <taxon>Oligostraca</taxon>
        <taxon>Ostracoda</taxon>
        <taxon>Podocopa</taxon>
        <taxon>Podocopida</taxon>
        <taxon>Cytherocopina</taxon>
        <taxon>Cytheroidea</taxon>
        <taxon>Cytherideidae</taxon>
        <taxon>Cyprideis</taxon>
    </lineage>
</organism>
<evidence type="ECO:0000256" key="10">
    <source>
        <dbReference type="SAM" id="MobiDB-lite"/>
    </source>
</evidence>
<dbReference type="OrthoDB" id="3349449at2759"/>
<accession>A0A7R8WHF7</accession>
<dbReference type="GO" id="GO:0005765">
    <property type="term" value="C:lysosomal membrane"/>
    <property type="evidence" value="ECO:0007669"/>
    <property type="project" value="TreeGrafter"/>
</dbReference>
<feature type="region of interest" description="Disordered" evidence="10">
    <location>
        <begin position="25"/>
        <end position="50"/>
    </location>
</feature>
<dbReference type="EMBL" id="OB662047">
    <property type="protein sequence ID" value="CAD7229408.1"/>
    <property type="molecule type" value="Genomic_DNA"/>
</dbReference>
<comment type="catalytic activity">
    <reaction evidence="9">
        <text>a 1,2-diacyl-sn-glycero-3-phospho-(1D-myo-inositol) + ATP = a 1,2-diacyl-sn-glycero-3-phospho-(1D-myo-inositol 4-phosphate) + ADP + H(+)</text>
        <dbReference type="Rhea" id="RHEA:19877"/>
        <dbReference type="ChEBI" id="CHEBI:15378"/>
        <dbReference type="ChEBI" id="CHEBI:30616"/>
        <dbReference type="ChEBI" id="CHEBI:57880"/>
        <dbReference type="ChEBI" id="CHEBI:58178"/>
        <dbReference type="ChEBI" id="CHEBI:456216"/>
        <dbReference type="EC" id="2.7.1.67"/>
    </reaction>
</comment>
<keyword evidence="8 9" id="KW-0472">Membrane</keyword>
<feature type="region of interest" description="Disordered" evidence="10">
    <location>
        <begin position="154"/>
        <end position="176"/>
    </location>
</feature>
<dbReference type="GO" id="GO:0046854">
    <property type="term" value="P:phosphatidylinositol phosphate biosynthetic process"/>
    <property type="evidence" value="ECO:0007669"/>
    <property type="project" value="UniProtKB-UniRule"/>
</dbReference>
<sequence length="750" mass="84825">MSAAHQTHPVQPVIGNLIGPVHDFAEPSSTAPLSPTVHTSNPYSSTSTSHYPARLDLVKLDSPTAPDPTGAFNDSTSSIDSFQSIPELAFIHSHRGADRESVGSESAPLLPKSPRGPVPASLVPPVSMDHELVSNYFEVHSYHSTSSRPQLGCLIDTSTSPSTNQQRSDSLRQDPFQSSATLEVANLIHDSAEERERRGGWRHLREDDQDFYHYLDPVTEAELCPNIFPDIELLFTTLTRPPRRETQSNQKYKPASATFRTLRDSVCFSLFCPGNATWSFGISDDPEFTELIREAEIAIEHGIYPERIYQGSSGSYFVKNRKGKIIGVFKPKDEEPYGAMNPKWMKYFQRLLCPCCFGRSCLVQNQGYLSEAGASLVDQKLNLNVVPKTKVVRLASETFYYRKIDIQKSKTKRMMYEKFPMIGKRFNRLGLPAKVGSFQQFVEGYKDAIHYLTEWESKSPPPEVMEEFQFQFEKMVCLDYVIRNTDRGNDNWLIKYRPELYDSAAGTSPSPADNSSVTISKDPSSKGSSPAAEASSKSVVRPDLLSGVESSKKSLHHPSDLDEIVSAESDPEKDKNVSRRQKHEAVIDIAAIDNGLAFPFKHPDSWRAYPFHWAWLPMAKKPFSQRIKDSVYPMVSNMAFVEELCRDLKEMFQGDKAFDHHTFEKQMSVMRGQILNLSQALKDGKSPMQLVQMPCLVLERFEMVVSKRTSEELSRSYKRNRRVLHTDIRAERPFLLLVLETRLLSTVRRG</sequence>
<dbReference type="InterPro" id="IPR000403">
    <property type="entry name" value="PI3/4_kinase_cat_dom"/>
</dbReference>
<name>A0A7R8WHF7_9CRUS</name>
<evidence type="ECO:0000313" key="11">
    <source>
        <dbReference type="EMBL" id="CAD7229408.1"/>
    </source>
</evidence>
<evidence type="ECO:0000256" key="2">
    <source>
        <dbReference type="ARBA" id="ARBA00008941"/>
    </source>
</evidence>
<dbReference type="GO" id="GO:0005768">
    <property type="term" value="C:endosome"/>
    <property type="evidence" value="ECO:0007669"/>
    <property type="project" value="TreeGrafter"/>
</dbReference>
<evidence type="ECO:0000256" key="3">
    <source>
        <dbReference type="ARBA" id="ARBA00022475"/>
    </source>
</evidence>
<dbReference type="PANTHER" id="PTHR12865">
    <property type="entry name" value="PHOSPHATIDYLINOSITOL 4-KINASE TYPE-II"/>
    <property type="match status" value="1"/>
</dbReference>